<evidence type="ECO:0000256" key="4">
    <source>
        <dbReference type="ARBA" id="ARBA00022676"/>
    </source>
</evidence>
<dbReference type="PANTHER" id="PTHR48438">
    <property type="entry name" value="ALPHA-(1,3)-FUCOSYLTRANSFERASE C-RELATED"/>
    <property type="match status" value="1"/>
</dbReference>
<dbReference type="EnsemblMetazoa" id="BGLB032757-RA">
    <property type="protein sequence ID" value="BGLB032757-PA"/>
    <property type="gene ID" value="BGLB032757"/>
</dbReference>
<keyword evidence="6 7" id="KW-0333">Golgi apparatus</keyword>
<evidence type="ECO:0000313" key="9">
    <source>
        <dbReference type="EnsemblMetazoa" id="BGLB032757-PA"/>
    </source>
</evidence>
<protein>
    <recommendedName>
        <fullName evidence="7">Fucosyltransferase</fullName>
        <ecNumber evidence="7">2.4.1.-</ecNumber>
    </recommendedName>
</protein>
<dbReference type="GO" id="GO:0008417">
    <property type="term" value="F:fucosyltransferase activity"/>
    <property type="evidence" value="ECO:0007669"/>
    <property type="project" value="InterPro"/>
</dbReference>
<evidence type="ECO:0000313" key="10">
    <source>
        <dbReference type="Proteomes" id="UP000076420"/>
    </source>
</evidence>
<comment type="pathway">
    <text evidence="2">Protein modification; protein glycosylation.</text>
</comment>
<dbReference type="PANTHER" id="PTHR48438:SF1">
    <property type="entry name" value="ALPHA-(1,3)-FUCOSYLTRANSFERASE C-RELATED"/>
    <property type="match status" value="1"/>
</dbReference>
<name>A0A2C9LM76_BIOGL</name>
<dbReference type="GO" id="GO:0000139">
    <property type="term" value="C:Golgi membrane"/>
    <property type="evidence" value="ECO:0007669"/>
    <property type="project" value="UniProtKB-SubCell"/>
</dbReference>
<dbReference type="InterPro" id="IPR038577">
    <property type="entry name" value="GT10-like_C_sf"/>
</dbReference>
<accession>A0A2C9LM76</accession>
<feature type="transmembrane region" description="Helical" evidence="7">
    <location>
        <begin position="20"/>
        <end position="42"/>
    </location>
</feature>
<reference evidence="9" key="1">
    <citation type="submission" date="2020-05" db="UniProtKB">
        <authorList>
            <consortium name="EnsemblMetazoa"/>
        </authorList>
    </citation>
    <scope>IDENTIFICATION</scope>
    <source>
        <strain evidence="9">BB02</strain>
    </source>
</reference>
<feature type="domain" description="Fucosyltransferase C-terminal" evidence="8">
    <location>
        <begin position="224"/>
        <end position="398"/>
    </location>
</feature>
<dbReference type="AlphaFoldDB" id="A0A2C9LM76"/>
<evidence type="ECO:0000256" key="2">
    <source>
        <dbReference type="ARBA" id="ARBA00004922"/>
    </source>
</evidence>
<keyword evidence="4 7" id="KW-0328">Glycosyltransferase</keyword>
<keyword evidence="7" id="KW-0472">Membrane</keyword>
<dbReference type="InterPro" id="IPR001503">
    <property type="entry name" value="Glyco_trans_10"/>
</dbReference>
<comment type="subcellular location">
    <subcellularLocation>
        <location evidence="1">Golgi apparatus membrane</location>
        <topology evidence="1">Single-pass type II membrane protein</topology>
    </subcellularLocation>
    <subcellularLocation>
        <location evidence="7">Golgi apparatus</location>
        <location evidence="7">Golgi stack membrane</location>
        <topology evidence="7">Single-pass type II membrane protein</topology>
    </subcellularLocation>
</comment>
<evidence type="ECO:0000256" key="3">
    <source>
        <dbReference type="ARBA" id="ARBA00008919"/>
    </source>
</evidence>
<comment type="similarity">
    <text evidence="3 7">Belongs to the glycosyltransferase 10 family.</text>
</comment>
<keyword evidence="7" id="KW-1133">Transmembrane helix</keyword>
<sequence length="407" mass="46878">MLTNNDERTMALFVFSFKNLFFILFVLISVLLLGYSGVTYKLTISPLKFLYKDLLHEHGQNRINGTIQNMTKRDNVTQSLVCLGPSSLDKTRLRSELKDMEFEPAEDHEFKSQYIITPKVCLPPSSVSGYVSKGNTRTKVISCFNCPAWFIHSKLNHHNRDFRSCEYSNCHFDVTGKFQSTADVLVFFVGYLRNTPVPRRPVGQIWVKAFWESPKYYNYPELAQNKTKMAAWFVSNCKSASQREKYVKVMQKYIEVDIYGKCGNLSCPRSAGSECESLLGNSYKFYLSFENSLCLDYVTEKVFQRLATRSHVIPVVRGGFNYTKYLPPGWFVNAADFPNARELAVYLKGLGNDPQKYAAMLKEKDKLVTLGYKNDYCDFCEKLHTDQRTKIISDIKEWSHKATCYSP</sequence>
<gene>
    <name evidence="9" type="primary">106059114</name>
</gene>
<dbReference type="Gene3D" id="3.40.50.11660">
    <property type="entry name" value="Glycosyl transferase family 10, C-terminal domain"/>
    <property type="match status" value="1"/>
</dbReference>
<keyword evidence="7" id="KW-0812">Transmembrane</keyword>
<dbReference type="InterPro" id="IPR055270">
    <property type="entry name" value="Glyco_tran_10_C"/>
</dbReference>
<evidence type="ECO:0000256" key="6">
    <source>
        <dbReference type="ARBA" id="ARBA00023034"/>
    </source>
</evidence>
<evidence type="ECO:0000256" key="7">
    <source>
        <dbReference type="RuleBase" id="RU003832"/>
    </source>
</evidence>
<dbReference type="Proteomes" id="UP000076420">
    <property type="component" value="Unassembled WGS sequence"/>
</dbReference>
<dbReference type="Pfam" id="PF00852">
    <property type="entry name" value="Glyco_transf_10"/>
    <property type="match status" value="1"/>
</dbReference>
<dbReference type="EC" id="2.4.1.-" evidence="7"/>
<proteinExistence type="inferred from homology"/>
<organism evidence="9 10">
    <name type="scientific">Biomphalaria glabrata</name>
    <name type="common">Bloodfluke planorb</name>
    <name type="synonym">Freshwater snail</name>
    <dbReference type="NCBI Taxonomy" id="6526"/>
    <lineage>
        <taxon>Eukaryota</taxon>
        <taxon>Metazoa</taxon>
        <taxon>Spiralia</taxon>
        <taxon>Lophotrochozoa</taxon>
        <taxon>Mollusca</taxon>
        <taxon>Gastropoda</taxon>
        <taxon>Heterobranchia</taxon>
        <taxon>Euthyneura</taxon>
        <taxon>Panpulmonata</taxon>
        <taxon>Hygrophila</taxon>
        <taxon>Lymnaeoidea</taxon>
        <taxon>Planorbidae</taxon>
        <taxon>Biomphalaria</taxon>
    </lineage>
</organism>
<dbReference type="GO" id="GO:0032580">
    <property type="term" value="C:Golgi cisterna membrane"/>
    <property type="evidence" value="ECO:0007669"/>
    <property type="project" value="UniProtKB-SubCell"/>
</dbReference>
<dbReference type="KEGG" id="bgt:106059114"/>
<keyword evidence="5 7" id="KW-0808">Transferase</keyword>
<dbReference type="UniPathway" id="UPA00378"/>
<dbReference type="VEuPathDB" id="VectorBase:BGLB032757"/>
<dbReference type="SUPFAM" id="SSF53756">
    <property type="entry name" value="UDP-Glycosyltransferase/glycogen phosphorylase"/>
    <property type="match status" value="1"/>
</dbReference>
<evidence type="ECO:0000256" key="1">
    <source>
        <dbReference type="ARBA" id="ARBA00004323"/>
    </source>
</evidence>
<dbReference type="VEuPathDB" id="VectorBase:BGLAX_046310"/>
<evidence type="ECO:0000256" key="5">
    <source>
        <dbReference type="ARBA" id="ARBA00022679"/>
    </source>
</evidence>
<evidence type="ECO:0000259" key="8">
    <source>
        <dbReference type="Pfam" id="PF00852"/>
    </source>
</evidence>